<comment type="caution">
    <text evidence="2">The sequence shown here is derived from an EMBL/GenBank/DDBJ whole genome shotgun (WGS) entry which is preliminary data.</text>
</comment>
<dbReference type="EMBL" id="CAUYUJ010009024">
    <property type="protein sequence ID" value="CAK0825656.1"/>
    <property type="molecule type" value="Genomic_DNA"/>
</dbReference>
<name>A0ABN9S3F9_9DINO</name>
<accession>A0ABN9S3F9</accession>
<feature type="non-terminal residue" evidence="2">
    <location>
        <position position="184"/>
    </location>
</feature>
<sequence length="184" mass="19974">MVLYVVFANALPDGLPVLRSVNDSDLRAVLQDFVENSGNADKAKAKQDQARKRLTDKAWALCKKVRKARAKAEKKAKDSVKKGTAASKTKSKPPTVVKGQTAMVPLALIEDDHAGTKSNFISHVKAAAEYMEKINNKHPEVIAAFTNIAHYMAVSGCPSISLHTKAGAEPKVCKGWSALKIFFK</sequence>
<keyword evidence="3" id="KW-1185">Reference proteome</keyword>
<feature type="compositionally biased region" description="Basic and acidic residues" evidence="1">
    <location>
        <begin position="71"/>
        <end position="81"/>
    </location>
</feature>
<evidence type="ECO:0000313" key="3">
    <source>
        <dbReference type="Proteomes" id="UP001189429"/>
    </source>
</evidence>
<protein>
    <submittedName>
        <fullName evidence="2">Uncharacterized protein</fullName>
    </submittedName>
</protein>
<organism evidence="2 3">
    <name type="scientific">Prorocentrum cordatum</name>
    <dbReference type="NCBI Taxonomy" id="2364126"/>
    <lineage>
        <taxon>Eukaryota</taxon>
        <taxon>Sar</taxon>
        <taxon>Alveolata</taxon>
        <taxon>Dinophyceae</taxon>
        <taxon>Prorocentrales</taxon>
        <taxon>Prorocentraceae</taxon>
        <taxon>Prorocentrum</taxon>
    </lineage>
</organism>
<evidence type="ECO:0000256" key="1">
    <source>
        <dbReference type="SAM" id="MobiDB-lite"/>
    </source>
</evidence>
<reference evidence="2" key="1">
    <citation type="submission" date="2023-10" db="EMBL/GenBank/DDBJ databases">
        <authorList>
            <person name="Chen Y."/>
            <person name="Shah S."/>
            <person name="Dougan E. K."/>
            <person name="Thang M."/>
            <person name="Chan C."/>
        </authorList>
    </citation>
    <scope>NUCLEOTIDE SEQUENCE [LARGE SCALE GENOMIC DNA]</scope>
</reference>
<evidence type="ECO:0000313" key="2">
    <source>
        <dbReference type="EMBL" id="CAK0825656.1"/>
    </source>
</evidence>
<dbReference type="Proteomes" id="UP001189429">
    <property type="component" value="Unassembled WGS sequence"/>
</dbReference>
<feature type="region of interest" description="Disordered" evidence="1">
    <location>
        <begin position="71"/>
        <end position="95"/>
    </location>
</feature>
<gene>
    <name evidence="2" type="ORF">PCOR1329_LOCUS25729</name>
</gene>
<proteinExistence type="predicted"/>